<dbReference type="EMBL" id="RCDA01000001">
    <property type="protein sequence ID" value="RLK50178.1"/>
    <property type="molecule type" value="Genomic_DNA"/>
</dbReference>
<dbReference type="PANTHER" id="PTHR32063:SF33">
    <property type="entry name" value="RND SUPERFAMILY EFFLUX PUMP PERMEASE COMPONENT"/>
    <property type="match status" value="1"/>
</dbReference>
<dbReference type="Gene3D" id="1.20.1640.10">
    <property type="entry name" value="Multidrug efflux transporter AcrB transmembrane domain"/>
    <property type="match status" value="2"/>
</dbReference>
<dbReference type="Pfam" id="PF00873">
    <property type="entry name" value="ACR_tran"/>
    <property type="match status" value="1"/>
</dbReference>
<dbReference type="Gene3D" id="3.30.70.1320">
    <property type="entry name" value="Multidrug efflux transporter AcrB pore domain like"/>
    <property type="match status" value="1"/>
</dbReference>
<feature type="transmembrane region" description="Helical" evidence="1">
    <location>
        <begin position="384"/>
        <end position="404"/>
    </location>
</feature>
<evidence type="ECO:0000256" key="1">
    <source>
        <dbReference type="SAM" id="Phobius"/>
    </source>
</evidence>
<proteinExistence type="predicted"/>
<feature type="transmembrane region" description="Helical" evidence="1">
    <location>
        <begin position="332"/>
        <end position="351"/>
    </location>
</feature>
<keyword evidence="1" id="KW-0472">Membrane</keyword>
<feature type="transmembrane region" description="Helical" evidence="1">
    <location>
        <begin position="358"/>
        <end position="378"/>
    </location>
</feature>
<dbReference type="SUPFAM" id="SSF82714">
    <property type="entry name" value="Multidrug efflux transporter AcrB TolC docking domain, DN and DC subdomains"/>
    <property type="match status" value="2"/>
</dbReference>
<dbReference type="Gene3D" id="3.30.70.1430">
    <property type="entry name" value="Multidrug efflux transporter AcrB pore domain"/>
    <property type="match status" value="2"/>
</dbReference>
<dbReference type="Gene3D" id="3.30.2090.10">
    <property type="entry name" value="Multidrug efflux transporter AcrB TolC docking domain, DN and DC subdomains"/>
    <property type="match status" value="2"/>
</dbReference>
<evidence type="ECO:0000313" key="3">
    <source>
        <dbReference type="Proteomes" id="UP000275461"/>
    </source>
</evidence>
<gene>
    <name evidence="2" type="ORF">DFR31_0067</name>
</gene>
<feature type="transmembrane region" description="Helical" evidence="1">
    <location>
        <begin position="997"/>
        <end position="1016"/>
    </location>
</feature>
<dbReference type="RefSeq" id="WP_245971050.1">
    <property type="nucleotide sequence ID" value="NZ_RCDA01000001.1"/>
</dbReference>
<feature type="transmembrane region" description="Helical" evidence="1">
    <location>
        <begin position="898"/>
        <end position="917"/>
    </location>
</feature>
<dbReference type="Proteomes" id="UP000275461">
    <property type="component" value="Unassembled WGS sequence"/>
</dbReference>
<accession>A0A498CCQ4</accession>
<dbReference type="SUPFAM" id="SSF82693">
    <property type="entry name" value="Multidrug efflux transporter AcrB pore domain, PN1, PN2, PC1 and PC2 subdomains"/>
    <property type="match status" value="2"/>
</dbReference>
<keyword evidence="1" id="KW-0812">Transmembrane</keyword>
<reference evidence="2 3" key="1">
    <citation type="submission" date="2018-10" db="EMBL/GenBank/DDBJ databases">
        <title>Genomic Encyclopedia of Type Strains, Phase IV (KMG-IV): sequencing the most valuable type-strain genomes for metagenomic binning, comparative biology and taxonomic classification.</title>
        <authorList>
            <person name="Goeker M."/>
        </authorList>
    </citation>
    <scope>NUCLEOTIDE SEQUENCE [LARGE SCALE GENOMIC DNA]</scope>
    <source>
        <strain evidence="2 3">DSM 12769</strain>
    </source>
</reference>
<feature type="transmembrane region" description="Helical" evidence="1">
    <location>
        <begin position="950"/>
        <end position="974"/>
    </location>
</feature>
<protein>
    <submittedName>
        <fullName evidence="2">Multidrug efflux pump subunit AcrB</fullName>
    </submittedName>
</protein>
<keyword evidence="1" id="KW-1133">Transmembrane helix</keyword>
<dbReference type="InterPro" id="IPR001036">
    <property type="entry name" value="Acrflvin-R"/>
</dbReference>
<feature type="transmembrane region" description="Helical" evidence="1">
    <location>
        <begin position="924"/>
        <end position="944"/>
    </location>
</feature>
<dbReference type="AlphaFoldDB" id="A0A498CCQ4"/>
<dbReference type="InterPro" id="IPR027463">
    <property type="entry name" value="AcrB_DN_DC_subdom"/>
</dbReference>
<dbReference type="PRINTS" id="PR00702">
    <property type="entry name" value="ACRIFLAVINRP"/>
</dbReference>
<feature type="transmembrane region" description="Helical" evidence="1">
    <location>
        <begin position="12"/>
        <end position="35"/>
    </location>
</feature>
<feature type="transmembrane region" description="Helical" evidence="1">
    <location>
        <begin position="561"/>
        <end position="585"/>
    </location>
</feature>
<dbReference type="SUPFAM" id="SSF82866">
    <property type="entry name" value="Multidrug efflux transporter AcrB transmembrane domain"/>
    <property type="match status" value="2"/>
</dbReference>
<comment type="caution">
    <text evidence="2">The sequence shown here is derived from an EMBL/GenBank/DDBJ whole genome shotgun (WGS) entry which is preliminary data.</text>
</comment>
<organism evidence="2 3">
    <name type="scientific">Alkalispirillum mobile</name>
    <dbReference type="NCBI Taxonomy" id="85925"/>
    <lineage>
        <taxon>Bacteria</taxon>
        <taxon>Pseudomonadati</taxon>
        <taxon>Pseudomonadota</taxon>
        <taxon>Gammaproteobacteria</taxon>
        <taxon>Chromatiales</taxon>
        <taxon>Ectothiorhodospiraceae</taxon>
        <taxon>Alkalispirillum</taxon>
    </lineage>
</organism>
<sequence length="1076" mass="117120">MSRRATAGSLAWFSRHAVAANLVLLLMVVGGLYALSQLNTQFFPNFELDIVNVEVEWQGATAEDVADGITRPLEDELRDLDGLREMVSTSAEGISVITLEFSEGTDMAQAVEDAKERVGRVRNLPPDSETPTINRVTRYDPIARVLLTGDLQPDELRGVARDLEESLLQSGVARVQVTGLPDEEIRITTGNDQLLDLGLSFDRFAGLIGSQSRDLPAGEVGEADVARQLRSLEQRRSVAEFENLQLSIDGRNIMLGDIASVERLPRDGEIEVYYQGRPAVELLLERAEQEDALDSARILEDWVAETQPTLPPGVELQVFDESWELISERIGLLVKNGLSGLLLVVGILFVFLSGRVAFWVTVGIPASFLAALTVLWLVGGSINMMSLFALIMTLGIIVDDAIVVGEDGLAHYQRGEGPWRASEGGARRMLPPVVASSLTTIAAFLPLMAVGGVIGNILFDIPLVVVCVIIASLVEAFLVLPGHLRRSFEAMQRPDGGWPGRIWRLFTRQRSQPPAVDEAGRALRPGPGPVRRRIDGAFDRFRDGYFIPAVQRALAFRWTTIAVGVALVIGSVGLVAGGRIAFTFFPNVEGTILNANTSFVAGTPRERTKAYLERLESALLETEEALGGELLRGHLVYVGKKLSDGTGTQDRGDHYGSIMVELVSPDARDVSNSEFMAEWRERVPAAAGLEDLVIQERMAGPPGDDLDIRLIGPDIHQLKTASEALQETLASYAGVSAISDDLPWGQEQWIYSLTEEGRALGLDVAEIGSQLRATYLGELVQIFHERRDEVEVRVRLDEGERRGLAALSDFRVQLPDGGAVPLDSVAQIDSRRGFEALRHIDARQAVTVTADVDAAVANANRILADLEASALPDLAAQHGLEYSFGGRAQDQEETLADMRTGLVLALTLIYIILAWIFGSYGWPLVVMAVIPFSLVGAFLGHWVMGLDLTILSLFGLFGLTGIVVNNSIILVVFYRQLREQRRMSADRALVEASRQRLRPVLLTSLTTIGGLLPLLFETSVQAQFLIPMAVSIAGGLAGATLLVLFLVPAMLSVYESAAERLNGGADNRFREATDHG</sequence>
<dbReference type="GO" id="GO:0005886">
    <property type="term" value="C:plasma membrane"/>
    <property type="evidence" value="ECO:0007669"/>
    <property type="project" value="TreeGrafter"/>
</dbReference>
<name>A0A498CCQ4_9GAMM</name>
<dbReference type="Gene3D" id="3.30.70.1440">
    <property type="entry name" value="Multidrug efflux transporter AcrB pore domain"/>
    <property type="match status" value="1"/>
</dbReference>
<dbReference type="PANTHER" id="PTHR32063">
    <property type="match status" value="1"/>
</dbReference>
<evidence type="ECO:0000313" key="2">
    <source>
        <dbReference type="EMBL" id="RLK50178.1"/>
    </source>
</evidence>
<feature type="transmembrane region" description="Helical" evidence="1">
    <location>
        <begin position="461"/>
        <end position="484"/>
    </location>
</feature>
<keyword evidence="3" id="KW-1185">Reference proteome</keyword>
<dbReference type="GO" id="GO:0042910">
    <property type="term" value="F:xenobiotic transmembrane transporter activity"/>
    <property type="evidence" value="ECO:0007669"/>
    <property type="project" value="TreeGrafter"/>
</dbReference>
<feature type="transmembrane region" description="Helical" evidence="1">
    <location>
        <begin position="433"/>
        <end position="455"/>
    </location>
</feature>
<feature type="transmembrane region" description="Helical" evidence="1">
    <location>
        <begin position="1028"/>
        <end position="1051"/>
    </location>
</feature>